<evidence type="ECO:0000256" key="5">
    <source>
        <dbReference type="SAM" id="MobiDB-lite"/>
    </source>
</evidence>
<dbReference type="Proteomes" id="UP000762110">
    <property type="component" value="Unassembled WGS sequence"/>
</dbReference>
<accession>A0ABX2DG84</accession>
<gene>
    <name evidence="7" type="ORF">HQN85_15185</name>
</gene>
<evidence type="ECO:0000259" key="6">
    <source>
        <dbReference type="Pfam" id="PF04357"/>
    </source>
</evidence>
<evidence type="ECO:0000256" key="1">
    <source>
        <dbReference type="ARBA" id="ARBA00004167"/>
    </source>
</evidence>
<keyword evidence="3" id="KW-1133">Transmembrane helix</keyword>
<name>A0ABX2DG84_9SPHI</name>
<sequence>MILLLAIVIFSLQFKPVQTFVAKKAAAYLSKELKTTVSIGGLYVKPFKSVVLENLVVLDRQKDTLANFPKFLVDLNKLSLKERILDVNTVQINNGSFFLKDHQDGSSNLDFIIDYFDSPAPKNRPKRKKFQFLFDRIILNNVAFKYKNLKKDTLIKGINFDDISLSKLNGIFEKLNTKEHVIQANIKNLTFREKSGFYLKNLTALTSIDTNAIELKNLMLVTNQTRLSNYFQMKFGRFRDFNDYVNKVRMKANFKDSHISSNDISYFTPALKKMKLDIDIDGQISGYVNDLRAKKLSLKAGKATYIKGDFTLKGLPDWEQTFMDMKIEMAGTNKKDLEGILTDITGKQMKSIPVIVNKFGNINFNGSFTGFQNDFIAYGEFKTKLGRFKSDVNMKIDKNDVPSYSGNVKTFDFNLGELLNEKSLGKITSALYVKGKGIEIKGLTEQLKGEVTYIDFNGYRYRNVTINGTFDKKYFDGNLKINDKNVQLVFDGGVNLNPKLPVFNFNASIKNARLKTLKLYKDSLKVDATFSTNFSGNNLDNIQGNLLIQQIRLNNKKGIYNIDSVQLSANGIGIDRSLTIKSDILDASIKGQYDLNTIVSYYKAIAKTYVPSIKTDIIKYNTQIFNFNLKIKRFEPIAELLVPGLQIEDQALLIGSFDSRNNIATLNGSIKTLIYKGIKASNIIIDENTTSKQLQAIITSDRVDLNDSLYIKNVNISNVLRNDSLSLNVKLSNADDANQLDLNGLIEFAGDTTAKISVLPSNLKINNEDWMIQEKVRISFNNGKTEINNFSLSKDKQLLKVDGIVSNDPKDLLVVGFENFSLKTLNPFVKTLGLKMAGHINGKTKLYNILNSPRISDSIQIDSLNFNDTYIGKLTDTSSYNRSINLANIYTQIITDDKETFKLTGNLDLKEKQIDLNIKLDESKLTVLEPFVKKLVSNLKGNISADLTVKGSFNKPAINGDVSFDKGEVTVNYLKTAYTLNDKVEVNNSVIAINDLVLQDVDGNEAIANGTVDLNNIDNPNIQVDLVATNFMALNTTSKDNSVYYGKAYATGNFSFKGPTNKMFIDIDAKTEKGTVFNLPLNSSETVSEKDFITFVSKDTTQVIQRKTSFDGLTMNFKLKVDPNSTANIYTILGKLSGKGNAELELNINSIGDFEMKGDYIIETGTFDFTAQEVINKRLDIRQGGTIRWTGNPSNAQINLKAIYALRASLSDLYTAANRDASSNASERVQTEVEMGLSGLLLKPDIKLDIFFPTNPAVKDELQAYFNDGDNLNTQALSLIIQRRFAPGTGKANIGQQLSSVGTSTATELIFNQFNNLLSSLNLNFVDINVQSFNEASASFKFFNDRIIVNAGIVDNTKSSTDYSIGLFKDNVGKEVEILGLIKKDGTLVGKLANKPPTQQSIFANPGVDPNANVTSLGLIYSQQFDSFKEFLQKISGKYRRDQKKKEAQKAKEKLDKEAIMNESKKNPKRK</sequence>
<evidence type="ECO:0000256" key="4">
    <source>
        <dbReference type="ARBA" id="ARBA00023136"/>
    </source>
</evidence>
<organism evidence="7 8">
    <name type="scientific">Pedobacter boryungensis</name>
    <dbReference type="NCBI Taxonomy" id="869962"/>
    <lineage>
        <taxon>Bacteria</taxon>
        <taxon>Pseudomonadati</taxon>
        <taxon>Bacteroidota</taxon>
        <taxon>Sphingobacteriia</taxon>
        <taxon>Sphingobacteriales</taxon>
        <taxon>Sphingobacteriaceae</taxon>
        <taxon>Pedobacter</taxon>
    </lineage>
</organism>
<comment type="subcellular location">
    <subcellularLocation>
        <location evidence="1">Membrane</location>
        <topology evidence="1">Single-pass membrane protein</topology>
    </subcellularLocation>
</comment>
<dbReference type="EMBL" id="JABMKV010000005">
    <property type="protein sequence ID" value="NQX33080.1"/>
    <property type="molecule type" value="Genomic_DNA"/>
</dbReference>
<evidence type="ECO:0000313" key="7">
    <source>
        <dbReference type="EMBL" id="NQX33080.1"/>
    </source>
</evidence>
<feature type="domain" description="Translocation and assembly module TamB C-terminal" evidence="6">
    <location>
        <begin position="1000"/>
        <end position="1424"/>
    </location>
</feature>
<feature type="region of interest" description="Disordered" evidence="5">
    <location>
        <begin position="1442"/>
        <end position="1471"/>
    </location>
</feature>
<feature type="domain" description="Translocation and assembly module TamB C-terminal" evidence="6">
    <location>
        <begin position="897"/>
        <end position="982"/>
    </location>
</feature>
<dbReference type="Pfam" id="PF04357">
    <property type="entry name" value="TamB"/>
    <property type="match status" value="2"/>
</dbReference>
<keyword evidence="4" id="KW-0472">Membrane</keyword>
<evidence type="ECO:0000256" key="3">
    <source>
        <dbReference type="ARBA" id="ARBA00022989"/>
    </source>
</evidence>
<protein>
    <submittedName>
        <fullName evidence="7">Translocation/assembly module TamB domain-containing protein</fullName>
    </submittedName>
</protein>
<evidence type="ECO:0000313" key="8">
    <source>
        <dbReference type="Proteomes" id="UP000762110"/>
    </source>
</evidence>
<evidence type="ECO:0000256" key="2">
    <source>
        <dbReference type="ARBA" id="ARBA00022692"/>
    </source>
</evidence>
<reference evidence="7 8" key="1">
    <citation type="submission" date="2020-05" db="EMBL/GenBank/DDBJ databases">
        <title>Description of Pedobacter foliorum sp. nov.</title>
        <authorList>
            <person name="Qi S."/>
            <person name="Carlier A."/>
            <person name="Cnockaert M."/>
            <person name="Vandamme P."/>
        </authorList>
    </citation>
    <scope>NUCLEOTIDE SEQUENCE [LARGE SCALE GENOMIC DNA]</scope>
    <source>
        <strain evidence="7 8">LMG 31300</strain>
    </source>
</reference>
<keyword evidence="8" id="KW-1185">Reference proteome</keyword>
<dbReference type="InterPro" id="IPR007452">
    <property type="entry name" value="TamB_C"/>
</dbReference>
<feature type="compositionally biased region" description="Basic and acidic residues" evidence="5">
    <location>
        <begin position="1444"/>
        <end position="1471"/>
    </location>
</feature>
<proteinExistence type="predicted"/>
<comment type="caution">
    <text evidence="7">The sequence shown here is derived from an EMBL/GenBank/DDBJ whole genome shotgun (WGS) entry which is preliminary data.</text>
</comment>
<keyword evidence="2" id="KW-0812">Transmembrane</keyword>